<dbReference type="PANTHER" id="PTHR43094">
    <property type="entry name" value="AMINOTRANSFERASE"/>
    <property type="match status" value="1"/>
</dbReference>
<protein>
    <submittedName>
        <fullName evidence="6">Aspartate aminotransferase family protein</fullName>
    </submittedName>
</protein>
<dbReference type="FunFam" id="3.40.640.10:FF:000014">
    <property type="entry name" value="Adenosylmethionine-8-amino-7-oxononanoate aminotransferase, probable"/>
    <property type="match status" value="1"/>
</dbReference>
<dbReference type="Proteomes" id="UP000270219">
    <property type="component" value="Unassembled WGS sequence"/>
</dbReference>
<dbReference type="Gene3D" id="3.90.1150.10">
    <property type="entry name" value="Aspartate Aminotransferase, domain 1"/>
    <property type="match status" value="1"/>
</dbReference>
<keyword evidence="3 6" id="KW-0808">Transferase</keyword>
<keyword evidence="4 5" id="KW-0663">Pyridoxal phosphate</keyword>
<dbReference type="InterPro" id="IPR015424">
    <property type="entry name" value="PyrdxlP-dep_Trfase"/>
</dbReference>
<gene>
    <name evidence="6" type="ORF">D8M04_00375</name>
</gene>
<dbReference type="InterPro" id="IPR015422">
    <property type="entry name" value="PyrdxlP-dep_Trfase_small"/>
</dbReference>
<dbReference type="NCBIfam" id="NF005812">
    <property type="entry name" value="PRK07678.1"/>
    <property type="match status" value="1"/>
</dbReference>
<dbReference type="PIRSF" id="PIRSF000521">
    <property type="entry name" value="Transaminase_4ab_Lys_Orn"/>
    <property type="match status" value="1"/>
</dbReference>
<dbReference type="InterPro" id="IPR005814">
    <property type="entry name" value="Aminotrans_3"/>
</dbReference>
<dbReference type="EMBL" id="RCHR01000001">
    <property type="protein sequence ID" value="RLL47771.1"/>
    <property type="molecule type" value="Genomic_DNA"/>
</dbReference>
<evidence type="ECO:0000256" key="1">
    <source>
        <dbReference type="ARBA" id="ARBA00008954"/>
    </source>
</evidence>
<dbReference type="RefSeq" id="WP_121520286.1">
    <property type="nucleotide sequence ID" value="NZ_RCHR01000001.1"/>
</dbReference>
<dbReference type="OrthoDB" id="9807885at2"/>
<sequence>MTSKQQKEELLKKDEKYLWHAMKKYNPEGTMIAQKAEGVWITDIDGNRYLDGQAGLWCVNVGYGRDELADAAAKQLREMPYYPLTQSHIPGIQLSEKLNQWLDDDYVIFFSNSGSEANETAFKIARQYYQQIGKANKTKFISRYRSYHGNSFATLAAGGQNQRAYKYEPLTPGFVHVSPPDCYRSPFSDEKDRCCILAANEIDKTITWEISDTVAGIIMEPIITGGGILIPHNSYFERVSEICDKHDVLLICDEVINGFGRTGKPFGFMHYNLKPDIITMAKGLTSGYLPLAATAVKREIYEAFQDAENDYSHFRHINTFGGSPASCTVAIRNLEIMEQEKLIENSAKLGEKLYEALLTLKDHPYVGDIRGGKGLLLGIEFVKDKETKEPNEVFAAQVVSRCKEKGVIIGKTSDTVPGYNNIVTMSPPLSITQDELQLLIHTIVDVVYH</sequence>
<dbReference type="SUPFAM" id="SSF53383">
    <property type="entry name" value="PLP-dependent transferases"/>
    <property type="match status" value="1"/>
</dbReference>
<organism evidence="6 7">
    <name type="scientific">Oceanobacillus piezotolerans</name>
    <dbReference type="NCBI Taxonomy" id="2448030"/>
    <lineage>
        <taxon>Bacteria</taxon>
        <taxon>Bacillati</taxon>
        <taxon>Bacillota</taxon>
        <taxon>Bacilli</taxon>
        <taxon>Bacillales</taxon>
        <taxon>Bacillaceae</taxon>
        <taxon>Oceanobacillus</taxon>
    </lineage>
</organism>
<dbReference type="Pfam" id="PF00202">
    <property type="entry name" value="Aminotran_3"/>
    <property type="match status" value="1"/>
</dbReference>
<evidence type="ECO:0000256" key="2">
    <source>
        <dbReference type="ARBA" id="ARBA00022576"/>
    </source>
</evidence>
<name>A0A498D9X3_9BACI</name>
<keyword evidence="2 6" id="KW-0032">Aminotransferase</keyword>
<accession>A0A498D9X3</accession>
<dbReference type="AlphaFoldDB" id="A0A498D9X3"/>
<evidence type="ECO:0000256" key="3">
    <source>
        <dbReference type="ARBA" id="ARBA00022679"/>
    </source>
</evidence>
<dbReference type="PROSITE" id="PS00600">
    <property type="entry name" value="AA_TRANSFER_CLASS_3"/>
    <property type="match status" value="1"/>
</dbReference>
<comment type="similarity">
    <text evidence="1 5">Belongs to the class-III pyridoxal-phosphate-dependent aminotransferase family.</text>
</comment>
<dbReference type="Gene3D" id="3.40.640.10">
    <property type="entry name" value="Type I PLP-dependent aspartate aminotransferase-like (Major domain)"/>
    <property type="match status" value="1"/>
</dbReference>
<proteinExistence type="inferred from homology"/>
<evidence type="ECO:0000313" key="6">
    <source>
        <dbReference type="EMBL" id="RLL47771.1"/>
    </source>
</evidence>
<keyword evidence="7" id="KW-1185">Reference proteome</keyword>
<comment type="caution">
    <text evidence="6">The sequence shown here is derived from an EMBL/GenBank/DDBJ whole genome shotgun (WGS) entry which is preliminary data.</text>
</comment>
<evidence type="ECO:0000256" key="4">
    <source>
        <dbReference type="ARBA" id="ARBA00022898"/>
    </source>
</evidence>
<dbReference type="PANTHER" id="PTHR43094:SF1">
    <property type="entry name" value="AMINOTRANSFERASE CLASS-III"/>
    <property type="match status" value="1"/>
</dbReference>
<dbReference type="GO" id="GO:0030170">
    <property type="term" value="F:pyridoxal phosphate binding"/>
    <property type="evidence" value="ECO:0007669"/>
    <property type="project" value="InterPro"/>
</dbReference>
<dbReference type="GO" id="GO:0008483">
    <property type="term" value="F:transaminase activity"/>
    <property type="evidence" value="ECO:0007669"/>
    <property type="project" value="UniProtKB-KW"/>
</dbReference>
<evidence type="ECO:0000313" key="7">
    <source>
        <dbReference type="Proteomes" id="UP000270219"/>
    </source>
</evidence>
<evidence type="ECO:0000256" key="5">
    <source>
        <dbReference type="RuleBase" id="RU003560"/>
    </source>
</evidence>
<dbReference type="CDD" id="cd00610">
    <property type="entry name" value="OAT_like"/>
    <property type="match status" value="1"/>
</dbReference>
<dbReference type="InterPro" id="IPR015421">
    <property type="entry name" value="PyrdxlP-dep_Trfase_major"/>
</dbReference>
<dbReference type="InterPro" id="IPR049704">
    <property type="entry name" value="Aminotrans_3_PPA_site"/>
</dbReference>
<reference evidence="6 7" key="1">
    <citation type="submission" date="2018-10" db="EMBL/GenBank/DDBJ databases">
        <title>Oceanobacillus sp. YLB-02 draft genome.</title>
        <authorList>
            <person name="Yu L."/>
        </authorList>
    </citation>
    <scope>NUCLEOTIDE SEQUENCE [LARGE SCALE GENOMIC DNA]</scope>
    <source>
        <strain evidence="6 7">YLB-02</strain>
    </source>
</reference>